<organism evidence="1 3">
    <name type="scientific">Microcaecilia unicolor</name>
    <dbReference type="NCBI Taxonomy" id="1415580"/>
    <lineage>
        <taxon>Eukaryota</taxon>
        <taxon>Metazoa</taxon>
        <taxon>Chordata</taxon>
        <taxon>Craniata</taxon>
        <taxon>Vertebrata</taxon>
        <taxon>Euteleostomi</taxon>
        <taxon>Amphibia</taxon>
        <taxon>Gymnophiona</taxon>
        <taxon>Siphonopidae</taxon>
        <taxon>Microcaecilia</taxon>
    </lineage>
</organism>
<evidence type="ECO:0000313" key="3">
    <source>
        <dbReference type="RefSeq" id="XP_030067948.1"/>
    </source>
</evidence>
<protein>
    <submittedName>
        <fullName evidence="2 3">Uncharacterized protein LOC115475996</fullName>
    </submittedName>
</protein>
<dbReference type="RefSeq" id="XP_030067949.1">
    <property type="nucleotide sequence ID" value="XM_030212089.1"/>
</dbReference>
<dbReference type="AlphaFoldDB" id="A0A6P7YSK1"/>
<evidence type="ECO:0000313" key="1">
    <source>
        <dbReference type="Proteomes" id="UP000515156"/>
    </source>
</evidence>
<evidence type="ECO:0000313" key="2">
    <source>
        <dbReference type="RefSeq" id="XP_030067947.1"/>
    </source>
</evidence>
<reference evidence="2 3" key="1">
    <citation type="submission" date="2025-04" db="UniProtKB">
        <authorList>
            <consortium name="RefSeq"/>
        </authorList>
    </citation>
    <scope>IDENTIFICATION</scope>
</reference>
<proteinExistence type="predicted"/>
<name>A0A6P7YSK1_9AMPH</name>
<gene>
    <name evidence="2 3 4" type="primary">LOC115475996</name>
</gene>
<keyword evidence="1" id="KW-1185">Reference proteome</keyword>
<dbReference type="GeneID" id="115475996"/>
<accession>A0A6P7YSK1</accession>
<evidence type="ECO:0000313" key="4">
    <source>
        <dbReference type="RefSeq" id="XP_030067949.1"/>
    </source>
</evidence>
<dbReference type="KEGG" id="muo:115475996"/>
<sequence>MEAYKISLYEVCCDMKKSKSEEEYAEQDVSANRTKPDYSIVPGSVELNCEPYCKCGRIPQGVPLPSRPGSQVLLKAKKKVSLEREAPQQQQIETICYCKIIADCQNEKTILGKASEPSSSGNNLARFSSVHDISKLMSETNQFKERVLFFERGVKNSSSCLKSENASRPFDRARNFNDDAVERNNTLENLHCTSVEDEKQLDVAIEIGCKSNPCICQETYFDRMRKILTRRATVLRQNKTGPDLLQINASVASACRTSL</sequence>
<dbReference type="Proteomes" id="UP000515156">
    <property type="component" value="Chromosome 8"/>
</dbReference>
<dbReference type="RefSeq" id="XP_030067948.1">
    <property type="nucleotide sequence ID" value="XM_030212088.1"/>
</dbReference>
<dbReference type="RefSeq" id="XP_030067947.1">
    <property type="nucleotide sequence ID" value="XM_030212087.1"/>
</dbReference>